<evidence type="ECO:0008006" key="4">
    <source>
        <dbReference type="Google" id="ProtNLM"/>
    </source>
</evidence>
<reference evidence="2 3" key="1">
    <citation type="submission" date="2019-03" db="EMBL/GenBank/DDBJ databases">
        <title>Draft Genome Sequence of Duganella callidus sp. nov., a Novel Duganella Species Isolated from Cultivated Soil.</title>
        <authorList>
            <person name="Raths R."/>
            <person name="Peta V."/>
            <person name="Bucking H."/>
        </authorList>
    </citation>
    <scope>NUCLEOTIDE SEQUENCE [LARGE SCALE GENOMIC DNA]</scope>
    <source>
        <strain evidence="2 3">DN04</strain>
    </source>
</reference>
<dbReference type="RefSeq" id="WP_135200803.1">
    <property type="nucleotide sequence ID" value="NZ_SPVG01000070.1"/>
</dbReference>
<dbReference type="Proteomes" id="UP000297729">
    <property type="component" value="Unassembled WGS sequence"/>
</dbReference>
<evidence type="ECO:0000313" key="3">
    <source>
        <dbReference type="Proteomes" id="UP000297729"/>
    </source>
</evidence>
<evidence type="ECO:0000313" key="2">
    <source>
        <dbReference type="EMBL" id="TFW27419.1"/>
    </source>
</evidence>
<gene>
    <name evidence="2" type="ORF">E4L98_06765</name>
</gene>
<protein>
    <recommendedName>
        <fullName evidence="4">Toxin CptA</fullName>
    </recommendedName>
</protein>
<name>A0A4Y9SPZ6_9BURK</name>
<organism evidence="2 3">
    <name type="scientific">Duganella callida</name>
    <dbReference type="NCBI Taxonomy" id="2561932"/>
    <lineage>
        <taxon>Bacteria</taxon>
        <taxon>Pseudomonadati</taxon>
        <taxon>Pseudomonadota</taxon>
        <taxon>Betaproteobacteria</taxon>
        <taxon>Burkholderiales</taxon>
        <taxon>Oxalobacteraceae</taxon>
        <taxon>Telluria group</taxon>
        <taxon>Duganella</taxon>
    </lineage>
</organism>
<dbReference type="AlphaFoldDB" id="A0A4Y9SPZ6"/>
<keyword evidence="1" id="KW-0472">Membrane</keyword>
<keyword evidence="1" id="KW-1133">Transmembrane helix</keyword>
<proteinExistence type="predicted"/>
<dbReference type="OrthoDB" id="8780288at2"/>
<dbReference type="EMBL" id="SPVG01000070">
    <property type="protein sequence ID" value="TFW27419.1"/>
    <property type="molecule type" value="Genomic_DNA"/>
</dbReference>
<dbReference type="InterPro" id="IPR009883">
    <property type="entry name" value="YgfX"/>
</dbReference>
<comment type="caution">
    <text evidence="2">The sequence shown here is derived from an EMBL/GenBank/DDBJ whole genome shotgun (WGS) entry which is preliminary data.</text>
</comment>
<keyword evidence="3" id="KW-1185">Reference proteome</keyword>
<evidence type="ECO:0000256" key="1">
    <source>
        <dbReference type="SAM" id="Phobius"/>
    </source>
</evidence>
<sequence>MSIAVSVIVRPSFGLRLAHAGLCCGVLASAAACPGVLAPLLCLLLGVLGWIAGRPRAIACRLDISGIGLWRLTVYQQRGGTQRLLDGSTLWPRLLLLRLAGEDGRVRVLAVLPDSVAAAAWRPLALACRAAATHSEINTPAV</sequence>
<dbReference type="Pfam" id="PF07254">
    <property type="entry name" value="Cpta_toxin"/>
    <property type="match status" value="1"/>
</dbReference>
<keyword evidence="1" id="KW-0812">Transmembrane</keyword>
<feature type="transmembrane region" description="Helical" evidence="1">
    <location>
        <begin position="36"/>
        <end position="53"/>
    </location>
</feature>
<accession>A0A4Y9SPZ6</accession>